<dbReference type="SUPFAM" id="SSF53756">
    <property type="entry name" value="UDP-Glycosyltransferase/glycogen phosphorylase"/>
    <property type="match status" value="1"/>
</dbReference>
<dbReference type="STRING" id="29435.SAMN05216588_12814"/>
<gene>
    <name evidence="3" type="ORF">SAMN05216588_12814</name>
</gene>
<keyword evidence="1" id="KW-0328">Glycosyltransferase</keyword>
<accession>A0A1G8PBY6</accession>
<dbReference type="Gene3D" id="3.40.50.2000">
    <property type="entry name" value="Glycogen Phosphorylase B"/>
    <property type="match status" value="1"/>
</dbReference>
<evidence type="ECO:0000256" key="2">
    <source>
        <dbReference type="ARBA" id="ARBA00022679"/>
    </source>
</evidence>
<organism evidence="3 4">
    <name type="scientific">Phytopseudomonas flavescens</name>
    <dbReference type="NCBI Taxonomy" id="29435"/>
    <lineage>
        <taxon>Bacteria</taxon>
        <taxon>Pseudomonadati</taxon>
        <taxon>Pseudomonadota</taxon>
        <taxon>Gammaproteobacteria</taxon>
        <taxon>Pseudomonadales</taxon>
        <taxon>Pseudomonadaceae</taxon>
        <taxon>Phytopseudomonas</taxon>
    </lineage>
</organism>
<evidence type="ECO:0000313" key="3">
    <source>
        <dbReference type="EMBL" id="SDI89994.1"/>
    </source>
</evidence>
<dbReference type="AlphaFoldDB" id="A0A1G8PBY6"/>
<dbReference type="GO" id="GO:0008713">
    <property type="term" value="F:ADP-heptose-lipopolysaccharide heptosyltransferase activity"/>
    <property type="evidence" value="ECO:0007669"/>
    <property type="project" value="TreeGrafter"/>
</dbReference>
<dbReference type="Pfam" id="PF01075">
    <property type="entry name" value="Glyco_transf_9"/>
    <property type="match status" value="1"/>
</dbReference>
<dbReference type="Proteomes" id="UP000198606">
    <property type="component" value="Unassembled WGS sequence"/>
</dbReference>
<sequence>MAEVIQEASARLAVLPADCRLALVPSMGLGDGCIYLVLAANLARAGYDVTVLSNHFGALNDWLPLFDARCLPAPDETFAVLDDFDLVISDLGSMLTRHGEAASELARRYVFVGTLRVDSRFIEQPATEALARLSPEKSLLLTPLAAAAGPLRCLSDDRASMVEQAVAFCRFRLGLAHAHDDIGMRVPATLRHRRHAQRVMLHPLSYNAKKNWPAEKYLALARRLRAAGYQPQFVLSPKERGDYLHVFEPEFEVPEFSDAKALAGYLYESGYVIGNDSGVGHLASALGIPVLTLYRKRSDGFCWRPGWGSCRVVRPAFSLSFLRDHWAFFMSVNRVARGFQALSQQVEVEQR</sequence>
<proteinExistence type="predicted"/>
<dbReference type="GO" id="GO:0009244">
    <property type="term" value="P:lipopolysaccharide core region biosynthetic process"/>
    <property type="evidence" value="ECO:0007669"/>
    <property type="project" value="TreeGrafter"/>
</dbReference>
<evidence type="ECO:0000313" key="4">
    <source>
        <dbReference type="Proteomes" id="UP000198606"/>
    </source>
</evidence>
<reference evidence="3 4" key="1">
    <citation type="submission" date="2016-10" db="EMBL/GenBank/DDBJ databases">
        <authorList>
            <person name="de Groot N.N."/>
        </authorList>
    </citation>
    <scope>NUCLEOTIDE SEQUENCE [LARGE SCALE GENOMIC DNA]</scope>
    <source>
        <strain evidence="3 4">LMG 18387</strain>
    </source>
</reference>
<keyword evidence="2 3" id="KW-0808">Transferase</keyword>
<dbReference type="GO" id="GO:0005829">
    <property type="term" value="C:cytosol"/>
    <property type="evidence" value="ECO:0007669"/>
    <property type="project" value="TreeGrafter"/>
</dbReference>
<dbReference type="InterPro" id="IPR002201">
    <property type="entry name" value="Glyco_trans_9"/>
</dbReference>
<dbReference type="InterPro" id="IPR051199">
    <property type="entry name" value="LPS_LOS_Heptosyltrfase"/>
</dbReference>
<dbReference type="EMBL" id="FNDG01000028">
    <property type="protein sequence ID" value="SDI89994.1"/>
    <property type="molecule type" value="Genomic_DNA"/>
</dbReference>
<dbReference type="PANTHER" id="PTHR30160">
    <property type="entry name" value="TETRAACYLDISACCHARIDE 4'-KINASE-RELATED"/>
    <property type="match status" value="1"/>
</dbReference>
<dbReference type="RefSeq" id="WP_084308590.1">
    <property type="nucleotide sequence ID" value="NZ_FNDG01000028.1"/>
</dbReference>
<protein>
    <submittedName>
        <fullName evidence="3">Glycosyltransferase family 9 (Heptosyltransferase)</fullName>
    </submittedName>
</protein>
<name>A0A1G8PBY6_9GAMM</name>
<evidence type="ECO:0000256" key="1">
    <source>
        <dbReference type="ARBA" id="ARBA00022676"/>
    </source>
</evidence>